<keyword evidence="9" id="KW-1185">Reference proteome</keyword>
<dbReference type="GO" id="GO:0003677">
    <property type="term" value="F:DNA binding"/>
    <property type="evidence" value="ECO:0007669"/>
    <property type="project" value="UniProtKB-KW"/>
</dbReference>
<dbReference type="InterPro" id="IPR021858">
    <property type="entry name" value="Fun_TF"/>
</dbReference>
<proteinExistence type="predicted"/>
<feature type="domain" description="Zn(2)-C6 fungal-type" evidence="7">
    <location>
        <begin position="12"/>
        <end position="40"/>
    </location>
</feature>
<evidence type="ECO:0000256" key="2">
    <source>
        <dbReference type="ARBA" id="ARBA00022833"/>
    </source>
</evidence>
<evidence type="ECO:0000256" key="6">
    <source>
        <dbReference type="ARBA" id="ARBA00023242"/>
    </source>
</evidence>
<dbReference type="Pfam" id="PF11951">
    <property type="entry name" value="Fungal_trans_2"/>
    <property type="match status" value="1"/>
</dbReference>
<keyword evidence="1" id="KW-0479">Metal-binding</keyword>
<dbReference type="SMART" id="SM00066">
    <property type="entry name" value="GAL4"/>
    <property type="match status" value="1"/>
</dbReference>
<dbReference type="InterPro" id="IPR001138">
    <property type="entry name" value="Zn2Cys6_DnaBD"/>
</dbReference>
<comment type="caution">
    <text evidence="8">The sequence shown here is derived from an EMBL/GenBank/DDBJ whole genome shotgun (WGS) entry which is preliminary data.</text>
</comment>
<dbReference type="PANTHER" id="PTHR36206:SF16">
    <property type="entry name" value="TRANSCRIPTION FACTOR DOMAIN-CONTAINING PROTEIN-RELATED"/>
    <property type="match status" value="1"/>
</dbReference>
<dbReference type="Proteomes" id="UP000054821">
    <property type="component" value="Unassembled WGS sequence"/>
</dbReference>
<keyword evidence="4" id="KW-0238">DNA-binding</keyword>
<evidence type="ECO:0000259" key="7">
    <source>
        <dbReference type="PROSITE" id="PS50048"/>
    </source>
</evidence>
<dbReference type="PROSITE" id="PS00463">
    <property type="entry name" value="ZN2_CY6_FUNGAL_1"/>
    <property type="match status" value="1"/>
</dbReference>
<dbReference type="PROSITE" id="PS50048">
    <property type="entry name" value="ZN2_CY6_FUNGAL_2"/>
    <property type="match status" value="1"/>
</dbReference>
<keyword evidence="3" id="KW-0805">Transcription regulation</keyword>
<gene>
    <name evidence="8" type="ORF">TGAM01_v211096</name>
</gene>
<keyword evidence="2" id="KW-0862">Zinc</keyword>
<dbReference type="GO" id="GO:0000981">
    <property type="term" value="F:DNA-binding transcription factor activity, RNA polymerase II-specific"/>
    <property type="evidence" value="ECO:0007669"/>
    <property type="project" value="InterPro"/>
</dbReference>
<dbReference type="RefSeq" id="XP_024404274.1">
    <property type="nucleotide sequence ID" value="XM_024550982.1"/>
</dbReference>
<organism evidence="8 9">
    <name type="scientific">Trichoderma gamsii</name>
    <dbReference type="NCBI Taxonomy" id="398673"/>
    <lineage>
        <taxon>Eukaryota</taxon>
        <taxon>Fungi</taxon>
        <taxon>Dikarya</taxon>
        <taxon>Ascomycota</taxon>
        <taxon>Pezizomycotina</taxon>
        <taxon>Sordariomycetes</taxon>
        <taxon>Hypocreomycetidae</taxon>
        <taxon>Hypocreales</taxon>
        <taxon>Hypocreaceae</taxon>
        <taxon>Trichoderma</taxon>
    </lineage>
</organism>
<dbReference type="GO" id="GO:0008270">
    <property type="term" value="F:zinc ion binding"/>
    <property type="evidence" value="ECO:0007669"/>
    <property type="project" value="InterPro"/>
</dbReference>
<dbReference type="GeneID" id="29991026"/>
<reference evidence="8 9" key="1">
    <citation type="journal article" date="2016" name="Genome Announc.">
        <title>Draft Whole-Genome Sequence of Trichoderma gamsii T6085, a Promising Biocontrol Agent of Fusarium Head Blight on Wheat.</title>
        <authorList>
            <person name="Baroncelli R."/>
            <person name="Zapparata A."/>
            <person name="Piaggeschi G."/>
            <person name="Sarrocco S."/>
            <person name="Vannacci G."/>
        </authorList>
    </citation>
    <scope>NUCLEOTIDE SEQUENCE [LARGE SCALE GENOMIC DNA]</scope>
    <source>
        <strain evidence="8 9">T6085</strain>
    </source>
</reference>
<name>A0A2P4Z6X0_9HYPO</name>
<keyword evidence="6" id="KW-0539">Nucleus</keyword>
<dbReference type="Gene3D" id="4.10.240.10">
    <property type="entry name" value="Zn(2)-C6 fungal-type DNA-binding domain"/>
    <property type="match status" value="1"/>
</dbReference>
<dbReference type="EMBL" id="JPDN02000090">
    <property type="protein sequence ID" value="PON20036.1"/>
    <property type="molecule type" value="Genomic_DNA"/>
</dbReference>
<evidence type="ECO:0000256" key="5">
    <source>
        <dbReference type="ARBA" id="ARBA00023163"/>
    </source>
</evidence>
<evidence type="ECO:0000256" key="4">
    <source>
        <dbReference type="ARBA" id="ARBA00023125"/>
    </source>
</evidence>
<dbReference type="InterPro" id="IPR036864">
    <property type="entry name" value="Zn2-C6_fun-type_DNA-bd_sf"/>
</dbReference>
<dbReference type="InterPro" id="IPR052360">
    <property type="entry name" value="Transcr_Regulatory_Proteins"/>
</dbReference>
<dbReference type="CDD" id="cd00067">
    <property type="entry name" value="GAL4"/>
    <property type="match status" value="1"/>
</dbReference>
<protein>
    <submittedName>
        <fullName evidence="8">All development altered-7</fullName>
    </submittedName>
</protein>
<evidence type="ECO:0000313" key="8">
    <source>
        <dbReference type="EMBL" id="PON20036.1"/>
    </source>
</evidence>
<evidence type="ECO:0000256" key="1">
    <source>
        <dbReference type="ARBA" id="ARBA00022723"/>
    </source>
</evidence>
<accession>A0A2P4Z6X0</accession>
<dbReference type="PANTHER" id="PTHR36206">
    <property type="entry name" value="ASPERCRYPTIN BIOSYNTHESIS CLUSTER-SPECIFIC TRANSCRIPTION REGULATOR ATNN-RELATED"/>
    <property type="match status" value="1"/>
</dbReference>
<dbReference type="STRING" id="398673.A0A2P4Z6X0"/>
<evidence type="ECO:0000256" key="3">
    <source>
        <dbReference type="ARBA" id="ARBA00023015"/>
    </source>
</evidence>
<dbReference type="SUPFAM" id="SSF57701">
    <property type="entry name" value="Zn2/Cys6 DNA-binding domain"/>
    <property type="match status" value="1"/>
</dbReference>
<sequence length="513" mass="57794">MPRKGSQKVRTGCFTCKIRKVKCDEAKPHCLKCTSTRRYCDGYPPEAYRACSWEKLLGSSAIIPTPRIGRSNRDGRAFEFFLHVAAPSLSSYPDKEFWTRLVPMVCQQEPAVRHAVIAISSIYEQLRNGRLDALDYPGGRFALGHYHHALSHLTSKSNSEFTMLFLCILFVCVEILQKNASAAIEHCRHGISVLNNATMAPWVREKLTPILVRLSIFPFFFGHTITTFPSLSDLVTGTTAPYTTLEDSLFALDLLQARSVRFIRSSDIYRRGIMYSIDLPDGLYQEQFDILAALNQWLLDFSVFRETYPPTCHDAKAAYLGTLMKGLVSKIWVGCALDKTEMGFDSQLASFKAVVDAAEEIISLLPPAEVLHSKSKFTFGMGYMPLLYLVVIKCRDLAIRCKAFHAMMILAACQENLWDLSAISATGRRVIQLEHSISLEMFDGGELPNAHAFVPPDEMRIRDSIITKPTETQVDTFGESLLYIRVSFLYIRLGKFNFVDEWLAIDPGLNFSA</sequence>
<dbReference type="AlphaFoldDB" id="A0A2P4Z6X0"/>
<evidence type="ECO:0000313" key="9">
    <source>
        <dbReference type="Proteomes" id="UP000054821"/>
    </source>
</evidence>
<dbReference type="Pfam" id="PF00172">
    <property type="entry name" value="Zn_clus"/>
    <property type="match status" value="1"/>
</dbReference>
<keyword evidence="5" id="KW-0804">Transcription</keyword>